<dbReference type="AlphaFoldDB" id="T1GJK7"/>
<keyword evidence="2" id="KW-1185">Reference proteome</keyword>
<sequence>MCGFYEDLEKGVTLYRAGEQGRFWYAVLGGCLEVRYHAAAADTDGKKRLYEIAYSA</sequence>
<protein>
    <recommendedName>
        <fullName evidence="3">Cyclic nucleotide-binding domain-containing protein</fullName>
    </recommendedName>
</protein>
<dbReference type="STRING" id="36166.T1GJK7"/>
<name>T1GJK7_MEGSC</name>
<reference evidence="2" key="1">
    <citation type="submission" date="2013-02" db="EMBL/GenBank/DDBJ databases">
        <authorList>
            <person name="Hughes D."/>
        </authorList>
    </citation>
    <scope>NUCLEOTIDE SEQUENCE</scope>
    <source>
        <strain>Durham</strain>
        <strain evidence="2">NC isolate 2 -- Noor lab</strain>
    </source>
</reference>
<dbReference type="Proteomes" id="UP000015102">
    <property type="component" value="Unassembled WGS sequence"/>
</dbReference>
<reference evidence="1" key="2">
    <citation type="submission" date="2015-06" db="UniProtKB">
        <authorList>
            <consortium name="EnsemblMetazoa"/>
        </authorList>
    </citation>
    <scope>IDENTIFICATION</scope>
</reference>
<dbReference type="EnsemblMetazoa" id="MESCA003656-RA">
    <property type="protein sequence ID" value="MESCA003656-PA"/>
    <property type="gene ID" value="MESCA003656"/>
</dbReference>
<evidence type="ECO:0008006" key="3">
    <source>
        <dbReference type="Google" id="ProtNLM"/>
    </source>
</evidence>
<proteinExistence type="predicted"/>
<dbReference type="EMBL" id="CAQQ02177271">
    <property type="status" value="NOT_ANNOTATED_CDS"/>
    <property type="molecule type" value="Genomic_DNA"/>
</dbReference>
<dbReference type="HOGENOM" id="CLU_3016599_0_0_1"/>
<dbReference type="OMA" id="CLEVRYH"/>
<evidence type="ECO:0000313" key="1">
    <source>
        <dbReference type="EnsemblMetazoa" id="MESCA003656-PA"/>
    </source>
</evidence>
<dbReference type="InterPro" id="IPR018490">
    <property type="entry name" value="cNMP-bd_dom_sf"/>
</dbReference>
<organism evidence="1 2">
    <name type="scientific">Megaselia scalaris</name>
    <name type="common">Humpbacked fly</name>
    <name type="synonym">Phora scalaris</name>
    <dbReference type="NCBI Taxonomy" id="36166"/>
    <lineage>
        <taxon>Eukaryota</taxon>
        <taxon>Metazoa</taxon>
        <taxon>Ecdysozoa</taxon>
        <taxon>Arthropoda</taxon>
        <taxon>Hexapoda</taxon>
        <taxon>Insecta</taxon>
        <taxon>Pterygota</taxon>
        <taxon>Neoptera</taxon>
        <taxon>Endopterygota</taxon>
        <taxon>Diptera</taxon>
        <taxon>Brachycera</taxon>
        <taxon>Muscomorpha</taxon>
        <taxon>Platypezoidea</taxon>
        <taxon>Phoridae</taxon>
        <taxon>Megaseliini</taxon>
        <taxon>Megaselia</taxon>
    </lineage>
</organism>
<accession>T1GJK7</accession>
<evidence type="ECO:0000313" key="2">
    <source>
        <dbReference type="Proteomes" id="UP000015102"/>
    </source>
</evidence>
<dbReference type="SUPFAM" id="SSF51206">
    <property type="entry name" value="cAMP-binding domain-like"/>
    <property type="match status" value="1"/>
</dbReference>